<organism evidence="2 3">
    <name type="scientific">Candidatus Zambryskibacteria bacterium RIFCSPHIGHO2_02_FULL_43_37</name>
    <dbReference type="NCBI Taxonomy" id="1802749"/>
    <lineage>
        <taxon>Bacteria</taxon>
        <taxon>Candidatus Zambryskiibacteriota</taxon>
    </lineage>
</organism>
<dbReference type="InterPro" id="IPR029063">
    <property type="entry name" value="SAM-dependent_MTases_sf"/>
</dbReference>
<dbReference type="Pfam" id="PF05050">
    <property type="entry name" value="Methyltransf_21"/>
    <property type="match status" value="1"/>
</dbReference>
<proteinExistence type="predicted"/>
<dbReference type="PANTHER" id="PTHR34009:SF2">
    <property type="entry name" value="PROTEIN STAR"/>
    <property type="match status" value="1"/>
</dbReference>
<name>A0A1G2THT8_9BACT</name>
<evidence type="ECO:0000313" key="3">
    <source>
        <dbReference type="Proteomes" id="UP000177279"/>
    </source>
</evidence>
<feature type="domain" description="Methyltransferase FkbM" evidence="1">
    <location>
        <begin position="53"/>
        <end position="218"/>
    </location>
</feature>
<dbReference type="Proteomes" id="UP000177279">
    <property type="component" value="Unassembled WGS sequence"/>
</dbReference>
<dbReference type="NCBIfam" id="TIGR01444">
    <property type="entry name" value="fkbM_fam"/>
    <property type="match status" value="1"/>
</dbReference>
<accession>A0A1G2THT8</accession>
<dbReference type="EMBL" id="MHVS01000003">
    <property type="protein sequence ID" value="OHA96860.1"/>
    <property type="molecule type" value="Genomic_DNA"/>
</dbReference>
<dbReference type="PANTHER" id="PTHR34009">
    <property type="entry name" value="PROTEIN STAR"/>
    <property type="match status" value="1"/>
</dbReference>
<evidence type="ECO:0000259" key="1">
    <source>
        <dbReference type="Pfam" id="PF05050"/>
    </source>
</evidence>
<reference evidence="2 3" key="1">
    <citation type="journal article" date="2016" name="Nat. Commun.">
        <title>Thousands of microbial genomes shed light on interconnected biogeochemical processes in an aquifer system.</title>
        <authorList>
            <person name="Anantharaman K."/>
            <person name="Brown C.T."/>
            <person name="Hug L.A."/>
            <person name="Sharon I."/>
            <person name="Castelle C.J."/>
            <person name="Probst A.J."/>
            <person name="Thomas B.C."/>
            <person name="Singh A."/>
            <person name="Wilkins M.J."/>
            <person name="Karaoz U."/>
            <person name="Brodie E.L."/>
            <person name="Williams K.H."/>
            <person name="Hubbard S.S."/>
            <person name="Banfield J.F."/>
        </authorList>
    </citation>
    <scope>NUCLEOTIDE SEQUENCE [LARGE SCALE GENOMIC DNA]</scope>
</reference>
<protein>
    <recommendedName>
        <fullName evidence="1">Methyltransferase FkbM domain-containing protein</fullName>
    </recommendedName>
</protein>
<sequence>MKKAIKKLLQSIGLSIVRTRDLNDPQKLFPLRGEHLFDIYFSKIDPANFFFVQIGAYDGKHKDPIYPFIVKYNLRGIVIEPQSEVFPLLQKNYAECPNVRCLNVAIANKKGFVTLYVPEKETSIASLDKNRLERTIKSQTNDVGTIREIEVEALTFEDVMAGQNRLDLLQIDCEGYDWEILKTIDLGKWRPSIINFESVLLSDADKRASVNWLESFGYKWFRNNFDTTAYKV</sequence>
<dbReference type="SUPFAM" id="SSF53335">
    <property type="entry name" value="S-adenosyl-L-methionine-dependent methyltransferases"/>
    <property type="match status" value="1"/>
</dbReference>
<dbReference type="InterPro" id="IPR053202">
    <property type="entry name" value="EGF_Rcpt_Signaling_Reg"/>
</dbReference>
<dbReference type="Gene3D" id="3.40.50.150">
    <property type="entry name" value="Vaccinia Virus protein VP39"/>
    <property type="match status" value="1"/>
</dbReference>
<dbReference type="GO" id="GO:0005886">
    <property type="term" value="C:plasma membrane"/>
    <property type="evidence" value="ECO:0007669"/>
    <property type="project" value="TreeGrafter"/>
</dbReference>
<evidence type="ECO:0000313" key="2">
    <source>
        <dbReference type="EMBL" id="OHA96860.1"/>
    </source>
</evidence>
<gene>
    <name evidence="2" type="ORF">A3D49_01990</name>
</gene>
<dbReference type="GO" id="GO:0016197">
    <property type="term" value="P:endosomal transport"/>
    <property type="evidence" value="ECO:0007669"/>
    <property type="project" value="TreeGrafter"/>
</dbReference>
<dbReference type="GO" id="GO:0005737">
    <property type="term" value="C:cytoplasm"/>
    <property type="evidence" value="ECO:0007669"/>
    <property type="project" value="GOC"/>
</dbReference>
<dbReference type="InterPro" id="IPR006342">
    <property type="entry name" value="FkbM_mtfrase"/>
</dbReference>
<dbReference type="AlphaFoldDB" id="A0A1G2THT8"/>
<dbReference type="GO" id="GO:0006888">
    <property type="term" value="P:endoplasmic reticulum to Golgi vesicle-mediated transport"/>
    <property type="evidence" value="ECO:0007669"/>
    <property type="project" value="TreeGrafter"/>
</dbReference>
<comment type="caution">
    <text evidence="2">The sequence shown here is derived from an EMBL/GenBank/DDBJ whole genome shotgun (WGS) entry which is preliminary data.</text>
</comment>